<keyword evidence="6" id="KW-0235">DNA replication</keyword>
<dbReference type="InterPro" id="IPR018944">
    <property type="entry name" value="DNA_pol_lambd_fingers_domain"/>
</dbReference>
<evidence type="ECO:0000256" key="1">
    <source>
        <dbReference type="ARBA" id="ARBA00008323"/>
    </source>
</evidence>
<dbReference type="Gene3D" id="1.10.150.20">
    <property type="entry name" value="5' to 3' exonuclease, C-terminal subdomain"/>
    <property type="match status" value="1"/>
</dbReference>
<dbReference type="SUPFAM" id="SSF81585">
    <property type="entry name" value="PsbU/PolX domain-like"/>
    <property type="match status" value="1"/>
</dbReference>
<evidence type="ECO:0000259" key="13">
    <source>
        <dbReference type="SMART" id="SM00483"/>
    </source>
</evidence>
<accession>A0A6C0CR25</accession>
<dbReference type="InterPro" id="IPR037160">
    <property type="entry name" value="DNA_Pol_thumb_sf"/>
</dbReference>
<keyword evidence="10" id="KW-0234">DNA repair</keyword>
<evidence type="ECO:0000256" key="7">
    <source>
        <dbReference type="ARBA" id="ARBA00022763"/>
    </source>
</evidence>
<comment type="catalytic activity">
    <reaction evidence="12">
        <text>DNA(n) + a 2'-deoxyribonucleoside 5'-triphosphate = DNA(n+1) + diphosphate</text>
        <dbReference type="Rhea" id="RHEA:22508"/>
        <dbReference type="Rhea" id="RHEA-COMP:17339"/>
        <dbReference type="Rhea" id="RHEA-COMP:17340"/>
        <dbReference type="ChEBI" id="CHEBI:33019"/>
        <dbReference type="ChEBI" id="CHEBI:61560"/>
        <dbReference type="ChEBI" id="CHEBI:173112"/>
        <dbReference type="EC" id="2.7.7.7"/>
    </reaction>
</comment>
<keyword evidence="11" id="KW-0456">Lyase</keyword>
<dbReference type="GO" id="GO:0003677">
    <property type="term" value="F:DNA binding"/>
    <property type="evidence" value="ECO:0007669"/>
    <property type="project" value="UniProtKB-KW"/>
</dbReference>
<proteinExistence type="inferred from homology"/>
<dbReference type="InterPro" id="IPR027421">
    <property type="entry name" value="DNA_pol_lamdba_lyase_dom_sf"/>
</dbReference>
<evidence type="ECO:0000256" key="11">
    <source>
        <dbReference type="ARBA" id="ARBA00023239"/>
    </source>
</evidence>
<sequence>MDYKDIIISELGILRKKEQQEGNTFKAIAYSKILQQLKSKPMIRSIEDLKDVKGIGERIQKKLEEIFETGQLEAAEEARKDIRIEMIDTFMNIYGIGRVKAIELVRENKITSIEALREAIKIQPNLLNTNQTIGLTYYEDLLERIPRTEMKKHEKIIKNIITKVSKSLEIELVGSYRRGEPTSGDIDVLIKWPMTQSMAEGKSTLKKIVEELEFHPYVIEKLALGEKKFMGICQLPGEKTRRLDILLTPEPEYGFAVMYFTGSDKFNIEVRRIALEKGYSMNEHGFTPKEGIDVTPLLLNETEIFNFLGYRYIQPKYRKAGIQFKRFLVKNS</sequence>
<evidence type="ECO:0000256" key="12">
    <source>
        <dbReference type="ARBA" id="ARBA00049244"/>
    </source>
</evidence>
<keyword evidence="9" id="KW-0238">DNA-binding</keyword>
<dbReference type="InterPro" id="IPR010996">
    <property type="entry name" value="HHH_MUS81"/>
</dbReference>
<dbReference type="PRINTS" id="PR00870">
    <property type="entry name" value="DNAPOLXBETA"/>
</dbReference>
<dbReference type="Pfam" id="PF10391">
    <property type="entry name" value="DNA_pol_lambd_f"/>
    <property type="match status" value="1"/>
</dbReference>
<dbReference type="SUPFAM" id="SSF47802">
    <property type="entry name" value="DNA polymerase beta, N-terminal domain-like"/>
    <property type="match status" value="1"/>
</dbReference>
<keyword evidence="8" id="KW-0239">DNA-directed DNA polymerase</keyword>
<dbReference type="Pfam" id="PF14791">
    <property type="entry name" value="DNA_pol_B_thumb"/>
    <property type="match status" value="1"/>
</dbReference>
<dbReference type="GO" id="GO:0006260">
    <property type="term" value="P:DNA replication"/>
    <property type="evidence" value="ECO:0007669"/>
    <property type="project" value="UniProtKB-KW"/>
</dbReference>
<dbReference type="InterPro" id="IPR028207">
    <property type="entry name" value="DNA_pol_B_palm_palm"/>
</dbReference>
<dbReference type="Gene3D" id="3.30.210.10">
    <property type="entry name" value="DNA polymerase, thumb domain"/>
    <property type="match status" value="1"/>
</dbReference>
<dbReference type="InterPro" id="IPR029398">
    <property type="entry name" value="PolB_thumb"/>
</dbReference>
<dbReference type="PROSITE" id="PS00522">
    <property type="entry name" value="DNA_POLYMERASE_X"/>
    <property type="match status" value="1"/>
</dbReference>
<reference evidence="14" key="1">
    <citation type="journal article" date="2020" name="Nature">
        <title>Giant virus diversity and host interactions through global metagenomics.</title>
        <authorList>
            <person name="Schulz F."/>
            <person name="Roux S."/>
            <person name="Paez-Espino D."/>
            <person name="Jungbluth S."/>
            <person name="Walsh D.A."/>
            <person name="Denef V.J."/>
            <person name="McMahon K.D."/>
            <person name="Konstantinidis K.T."/>
            <person name="Eloe-Fadrosh E.A."/>
            <person name="Kyrpides N.C."/>
            <person name="Woyke T."/>
        </authorList>
    </citation>
    <scope>NUCLEOTIDE SEQUENCE</scope>
    <source>
        <strain evidence="14">GVMAG-M-3300021962-46</strain>
    </source>
</reference>
<dbReference type="Gene3D" id="3.30.460.10">
    <property type="entry name" value="Beta Polymerase, domain 2"/>
    <property type="match status" value="1"/>
</dbReference>
<dbReference type="GO" id="GO:0006303">
    <property type="term" value="P:double-strand break repair via nonhomologous end joining"/>
    <property type="evidence" value="ECO:0007669"/>
    <property type="project" value="TreeGrafter"/>
</dbReference>
<dbReference type="GO" id="GO:0016829">
    <property type="term" value="F:lyase activity"/>
    <property type="evidence" value="ECO:0007669"/>
    <property type="project" value="UniProtKB-KW"/>
</dbReference>
<keyword evidence="4" id="KW-0808">Transferase</keyword>
<dbReference type="InterPro" id="IPR043519">
    <property type="entry name" value="NT_sf"/>
</dbReference>
<dbReference type="GO" id="GO:0005634">
    <property type="term" value="C:nucleus"/>
    <property type="evidence" value="ECO:0007669"/>
    <property type="project" value="TreeGrafter"/>
</dbReference>
<evidence type="ECO:0000256" key="2">
    <source>
        <dbReference type="ARBA" id="ARBA00012417"/>
    </source>
</evidence>
<evidence type="ECO:0000313" key="14">
    <source>
        <dbReference type="EMBL" id="QHT07008.1"/>
    </source>
</evidence>
<dbReference type="Gene3D" id="1.10.150.110">
    <property type="entry name" value="DNA polymerase beta, N-terminal domain-like"/>
    <property type="match status" value="1"/>
</dbReference>
<evidence type="ECO:0000256" key="3">
    <source>
        <dbReference type="ARBA" id="ARBA00022634"/>
    </source>
</evidence>
<dbReference type="AlphaFoldDB" id="A0A6C0CR25"/>
<dbReference type="SUPFAM" id="SSF81301">
    <property type="entry name" value="Nucleotidyltransferase"/>
    <property type="match status" value="1"/>
</dbReference>
<keyword evidence="5" id="KW-0548">Nucleotidyltransferase</keyword>
<dbReference type="Pfam" id="PF14716">
    <property type="entry name" value="HHH_8"/>
    <property type="match status" value="1"/>
</dbReference>
<keyword evidence="3" id="KW-0237">DNA synthesis</keyword>
<dbReference type="GO" id="GO:0003887">
    <property type="term" value="F:DNA-directed DNA polymerase activity"/>
    <property type="evidence" value="ECO:0007669"/>
    <property type="project" value="UniProtKB-KW"/>
</dbReference>
<dbReference type="Pfam" id="PF14792">
    <property type="entry name" value="DNA_pol_B_palm"/>
    <property type="match status" value="1"/>
</dbReference>
<dbReference type="PANTHER" id="PTHR11276">
    <property type="entry name" value="DNA POLYMERASE TYPE-X FAMILY MEMBER"/>
    <property type="match status" value="1"/>
</dbReference>
<dbReference type="CDD" id="cd00141">
    <property type="entry name" value="NT_POLXc"/>
    <property type="match status" value="1"/>
</dbReference>
<evidence type="ECO:0000256" key="6">
    <source>
        <dbReference type="ARBA" id="ARBA00022705"/>
    </source>
</evidence>
<keyword evidence="7" id="KW-0227">DNA damage</keyword>
<evidence type="ECO:0000256" key="4">
    <source>
        <dbReference type="ARBA" id="ARBA00022679"/>
    </source>
</evidence>
<dbReference type="PANTHER" id="PTHR11276:SF28">
    <property type="entry name" value="DNA POLYMERASE LAMBDA"/>
    <property type="match status" value="1"/>
</dbReference>
<protein>
    <recommendedName>
        <fullName evidence="2">DNA-directed DNA polymerase</fullName>
        <ecNumber evidence="2">2.7.7.7</ecNumber>
    </recommendedName>
</protein>
<evidence type="ECO:0000256" key="9">
    <source>
        <dbReference type="ARBA" id="ARBA00023125"/>
    </source>
</evidence>
<dbReference type="EMBL" id="MN739479">
    <property type="protein sequence ID" value="QHT07008.1"/>
    <property type="molecule type" value="Genomic_DNA"/>
</dbReference>
<dbReference type="InterPro" id="IPR002054">
    <property type="entry name" value="DNA-dir_DNA_pol_X"/>
</dbReference>
<evidence type="ECO:0000256" key="10">
    <source>
        <dbReference type="ARBA" id="ARBA00023204"/>
    </source>
</evidence>
<dbReference type="PRINTS" id="PR00869">
    <property type="entry name" value="DNAPOLX"/>
</dbReference>
<dbReference type="InterPro" id="IPR022312">
    <property type="entry name" value="DNA_pol_X"/>
</dbReference>
<dbReference type="SMART" id="SM00483">
    <property type="entry name" value="POLXc"/>
    <property type="match status" value="1"/>
</dbReference>
<evidence type="ECO:0000256" key="5">
    <source>
        <dbReference type="ARBA" id="ARBA00022695"/>
    </source>
</evidence>
<dbReference type="EC" id="2.7.7.7" evidence="2"/>
<comment type="similarity">
    <text evidence="1">Belongs to the DNA polymerase type-X family.</text>
</comment>
<dbReference type="InterPro" id="IPR019843">
    <property type="entry name" value="DNA_pol-X_BS"/>
</dbReference>
<dbReference type="InterPro" id="IPR002008">
    <property type="entry name" value="DNA_pol_X_beta-like"/>
</dbReference>
<feature type="domain" description="DNA-directed DNA polymerase X" evidence="13">
    <location>
        <begin position="1"/>
        <end position="319"/>
    </location>
</feature>
<evidence type="ECO:0000256" key="8">
    <source>
        <dbReference type="ARBA" id="ARBA00022932"/>
    </source>
</evidence>
<organism evidence="14">
    <name type="scientific">viral metagenome</name>
    <dbReference type="NCBI Taxonomy" id="1070528"/>
    <lineage>
        <taxon>unclassified sequences</taxon>
        <taxon>metagenomes</taxon>
        <taxon>organismal metagenomes</taxon>
    </lineage>
</organism>
<name>A0A6C0CR25_9ZZZZ</name>